<keyword evidence="10" id="KW-1185">Reference proteome</keyword>
<evidence type="ECO:0000259" key="8">
    <source>
        <dbReference type="PROSITE" id="PS50850"/>
    </source>
</evidence>
<organism evidence="9 10">
    <name type="scientific">Linderina pennispora</name>
    <dbReference type="NCBI Taxonomy" id="61395"/>
    <lineage>
        <taxon>Eukaryota</taxon>
        <taxon>Fungi</taxon>
        <taxon>Fungi incertae sedis</taxon>
        <taxon>Zoopagomycota</taxon>
        <taxon>Kickxellomycotina</taxon>
        <taxon>Kickxellomycetes</taxon>
        <taxon>Kickxellales</taxon>
        <taxon>Kickxellaceae</taxon>
        <taxon>Linderina</taxon>
    </lineage>
</organism>
<evidence type="ECO:0000256" key="2">
    <source>
        <dbReference type="ARBA" id="ARBA00010992"/>
    </source>
</evidence>
<evidence type="ECO:0000256" key="3">
    <source>
        <dbReference type="ARBA" id="ARBA00022448"/>
    </source>
</evidence>
<dbReference type="InterPro" id="IPR050814">
    <property type="entry name" value="Myo-inositol_Transporter"/>
</dbReference>
<sequence>MSNFSKLARQRTTYIALIIASYGLLYGLDTATTAVAIPALKGDFRLDSLQIEFICASTMLGAICGLIFMITLGNKWGRRLALLVDSSVYIVGFLLTAMSSSFYMCIVGRAIIGVAHGISTMIAPVFIGEISPKAHRGLFITFNMVGINVGMLGGFILCWIATLATLNNSWRWVFALCAVSSLILLVLMVLFVPNSPRDLIFRNRVDEASKVISMLNGPATWDAAEVRREIDAIADVIQSEKCASFRQLFSRANARPLAIACILQAAKQSSGFSSLQYFSAYLFQVIGVSGSSRFTQAPTVILSCVQVASVLTSLGVVDRIGRKRLLLISFVAMAVGLVVLGGAFVTITGFEQINKADCTLYTRCGACLLDTSCGWAAAEGICLARSAGSTTAVVFSESCQMHFAREHIGSWLAVISIIFSLGTFTLGLGSIPWVIQSEIFCQAMRSRASGVAAIFNWLFSYTWTVSFLQLAFNITLPGVFWFYAALMCSTIGSIFWMIPETSGKSLEEITVELRSASLLHREKHTPQGPTTALEYT</sequence>
<feature type="transmembrane region" description="Helical" evidence="7">
    <location>
        <begin position="325"/>
        <end position="347"/>
    </location>
</feature>
<dbReference type="PROSITE" id="PS00216">
    <property type="entry name" value="SUGAR_TRANSPORT_1"/>
    <property type="match status" value="1"/>
</dbReference>
<evidence type="ECO:0000256" key="4">
    <source>
        <dbReference type="ARBA" id="ARBA00022692"/>
    </source>
</evidence>
<feature type="transmembrane region" description="Helical" evidence="7">
    <location>
        <begin position="80"/>
        <end position="100"/>
    </location>
</feature>
<dbReference type="InterPro" id="IPR036259">
    <property type="entry name" value="MFS_trans_sf"/>
</dbReference>
<keyword evidence="4 7" id="KW-0812">Transmembrane</keyword>
<evidence type="ECO:0000256" key="7">
    <source>
        <dbReference type="SAM" id="Phobius"/>
    </source>
</evidence>
<evidence type="ECO:0000256" key="6">
    <source>
        <dbReference type="ARBA" id="ARBA00023136"/>
    </source>
</evidence>
<dbReference type="InterPro" id="IPR020846">
    <property type="entry name" value="MFS_dom"/>
</dbReference>
<feature type="domain" description="Major facilitator superfamily (MFS) profile" evidence="8">
    <location>
        <begin position="15"/>
        <end position="502"/>
    </location>
</feature>
<keyword evidence="3" id="KW-0813">Transport</keyword>
<comment type="caution">
    <text evidence="9">The sequence shown here is derived from an EMBL/GenBank/DDBJ whole genome shotgun (WGS) entry which is preliminary data.</text>
</comment>
<dbReference type="RefSeq" id="XP_040745748.1">
    <property type="nucleotide sequence ID" value="XM_040889685.1"/>
</dbReference>
<feature type="transmembrane region" description="Helical" evidence="7">
    <location>
        <begin position="49"/>
        <end position="73"/>
    </location>
</feature>
<comment type="similarity">
    <text evidence="2">Belongs to the major facilitator superfamily. Sugar transporter (TC 2.A.1.1) family.</text>
</comment>
<dbReference type="PANTHER" id="PTHR48020">
    <property type="entry name" value="PROTON MYO-INOSITOL COTRANSPORTER"/>
    <property type="match status" value="1"/>
</dbReference>
<feature type="transmembrane region" description="Helical" evidence="7">
    <location>
        <begin position="12"/>
        <end position="37"/>
    </location>
</feature>
<dbReference type="GO" id="GO:0015798">
    <property type="term" value="P:myo-inositol transport"/>
    <property type="evidence" value="ECO:0007669"/>
    <property type="project" value="UniProtKB-ARBA"/>
</dbReference>
<keyword evidence="5 7" id="KW-1133">Transmembrane helix</keyword>
<evidence type="ECO:0000256" key="5">
    <source>
        <dbReference type="ARBA" id="ARBA00022989"/>
    </source>
</evidence>
<dbReference type="EMBL" id="MCFD01000003">
    <property type="protein sequence ID" value="ORX72324.1"/>
    <property type="molecule type" value="Genomic_DNA"/>
</dbReference>
<protein>
    <submittedName>
        <fullName evidence="9">General substrate transporter</fullName>
    </submittedName>
</protein>
<dbReference type="GO" id="GO:0016020">
    <property type="term" value="C:membrane"/>
    <property type="evidence" value="ECO:0007669"/>
    <property type="project" value="UniProtKB-SubCell"/>
</dbReference>
<feature type="transmembrane region" description="Helical" evidence="7">
    <location>
        <begin position="478"/>
        <end position="498"/>
    </location>
</feature>
<dbReference type="PROSITE" id="PS50850">
    <property type="entry name" value="MFS"/>
    <property type="match status" value="1"/>
</dbReference>
<dbReference type="PROSITE" id="PS00217">
    <property type="entry name" value="SUGAR_TRANSPORT_2"/>
    <property type="match status" value="1"/>
</dbReference>
<dbReference type="OrthoDB" id="508119at2759"/>
<dbReference type="PRINTS" id="PR00171">
    <property type="entry name" value="SUGRTRNSPORT"/>
</dbReference>
<dbReference type="GO" id="GO:0022857">
    <property type="term" value="F:transmembrane transporter activity"/>
    <property type="evidence" value="ECO:0007669"/>
    <property type="project" value="InterPro"/>
</dbReference>
<dbReference type="GeneID" id="63806333"/>
<evidence type="ECO:0000313" key="10">
    <source>
        <dbReference type="Proteomes" id="UP000193922"/>
    </source>
</evidence>
<feature type="transmembrane region" description="Helical" evidence="7">
    <location>
        <begin position="411"/>
        <end position="435"/>
    </location>
</feature>
<evidence type="ECO:0000256" key="1">
    <source>
        <dbReference type="ARBA" id="ARBA00004141"/>
    </source>
</evidence>
<accession>A0A1Y1WGR7</accession>
<proteinExistence type="inferred from homology"/>
<gene>
    <name evidence="9" type="ORF">DL89DRAFT_282407</name>
</gene>
<feature type="transmembrane region" description="Helical" evidence="7">
    <location>
        <begin position="106"/>
        <end position="127"/>
    </location>
</feature>
<dbReference type="InterPro" id="IPR003663">
    <property type="entry name" value="Sugar/inositol_transpt"/>
</dbReference>
<dbReference type="InterPro" id="IPR005828">
    <property type="entry name" value="MFS_sugar_transport-like"/>
</dbReference>
<dbReference type="PANTHER" id="PTHR48020:SF12">
    <property type="entry name" value="PROTON MYO-INOSITOL COTRANSPORTER"/>
    <property type="match status" value="1"/>
</dbReference>
<dbReference type="Gene3D" id="1.20.1250.20">
    <property type="entry name" value="MFS general substrate transporter like domains"/>
    <property type="match status" value="1"/>
</dbReference>
<feature type="transmembrane region" description="Helical" evidence="7">
    <location>
        <begin position="139"/>
        <end position="166"/>
    </location>
</feature>
<comment type="subcellular location">
    <subcellularLocation>
        <location evidence="1">Membrane</location>
        <topology evidence="1">Multi-pass membrane protein</topology>
    </subcellularLocation>
</comment>
<feature type="transmembrane region" description="Helical" evidence="7">
    <location>
        <begin position="447"/>
        <end position="472"/>
    </location>
</feature>
<dbReference type="AlphaFoldDB" id="A0A1Y1WGR7"/>
<keyword evidence="6 7" id="KW-0472">Membrane</keyword>
<feature type="transmembrane region" description="Helical" evidence="7">
    <location>
        <begin position="172"/>
        <end position="192"/>
    </location>
</feature>
<dbReference type="Pfam" id="PF00083">
    <property type="entry name" value="Sugar_tr"/>
    <property type="match status" value="2"/>
</dbReference>
<evidence type="ECO:0000313" key="9">
    <source>
        <dbReference type="EMBL" id="ORX72324.1"/>
    </source>
</evidence>
<dbReference type="GO" id="GO:0015791">
    <property type="term" value="P:polyol transmembrane transport"/>
    <property type="evidence" value="ECO:0007669"/>
    <property type="project" value="UniProtKB-ARBA"/>
</dbReference>
<dbReference type="STRING" id="61395.A0A1Y1WGR7"/>
<dbReference type="InterPro" id="IPR005829">
    <property type="entry name" value="Sugar_transporter_CS"/>
</dbReference>
<dbReference type="Proteomes" id="UP000193922">
    <property type="component" value="Unassembled WGS sequence"/>
</dbReference>
<reference evidence="9 10" key="1">
    <citation type="submission" date="2016-07" db="EMBL/GenBank/DDBJ databases">
        <title>Pervasive Adenine N6-methylation of Active Genes in Fungi.</title>
        <authorList>
            <consortium name="DOE Joint Genome Institute"/>
            <person name="Mondo S.J."/>
            <person name="Dannebaum R.O."/>
            <person name="Kuo R.C."/>
            <person name="Labutti K."/>
            <person name="Haridas S."/>
            <person name="Kuo A."/>
            <person name="Salamov A."/>
            <person name="Ahrendt S.R."/>
            <person name="Lipzen A."/>
            <person name="Sullivan W."/>
            <person name="Andreopoulos W.B."/>
            <person name="Clum A."/>
            <person name="Lindquist E."/>
            <person name="Daum C."/>
            <person name="Ramamoorthy G.K."/>
            <person name="Gryganskyi A."/>
            <person name="Culley D."/>
            <person name="Magnuson J.K."/>
            <person name="James T.Y."/>
            <person name="O'Malley M.A."/>
            <person name="Stajich J.E."/>
            <person name="Spatafora J.W."/>
            <person name="Visel A."/>
            <person name="Grigoriev I.V."/>
        </authorList>
    </citation>
    <scope>NUCLEOTIDE SEQUENCE [LARGE SCALE GENOMIC DNA]</scope>
    <source>
        <strain evidence="9 10">ATCC 12442</strain>
    </source>
</reference>
<dbReference type="SUPFAM" id="SSF103473">
    <property type="entry name" value="MFS general substrate transporter"/>
    <property type="match status" value="1"/>
</dbReference>
<name>A0A1Y1WGR7_9FUNG</name>